<organism evidence="3 4">
    <name type="scientific">Ramlibacter pinisoli</name>
    <dbReference type="NCBI Taxonomy" id="2682844"/>
    <lineage>
        <taxon>Bacteria</taxon>
        <taxon>Pseudomonadati</taxon>
        <taxon>Pseudomonadota</taxon>
        <taxon>Betaproteobacteria</taxon>
        <taxon>Burkholderiales</taxon>
        <taxon>Comamonadaceae</taxon>
        <taxon>Ramlibacter</taxon>
    </lineage>
</organism>
<feature type="domain" description="Fatty acid desaturase" evidence="2">
    <location>
        <begin position="64"/>
        <end position="318"/>
    </location>
</feature>
<dbReference type="CDD" id="cd03510">
    <property type="entry name" value="Rhizobitoxine-FADS-like"/>
    <property type="match status" value="1"/>
</dbReference>
<dbReference type="AlphaFoldDB" id="A0A6N8IXR6"/>
<dbReference type="GO" id="GO:0008610">
    <property type="term" value="P:lipid biosynthetic process"/>
    <property type="evidence" value="ECO:0007669"/>
    <property type="project" value="UniProtKB-ARBA"/>
</dbReference>
<name>A0A6N8IXR6_9BURK</name>
<protein>
    <submittedName>
        <fullName evidence="3">Fatty acid desaturase</fullName>
    </submittedName>
</protein>
<gene>
    <name evidence="3" type="ORF">GON04_14845</name>
</gene>
<dbReference type="PANTHER" id="PTHR19353">
    <property type="entry name" value="FATTY ACID DESATURASE 2"/>
    <property type="match status" value="1"/>
</dbReference>
<sequence length="344" mass="37962">MDARKGEEFRDDLRSPGLRNAQARRLLTAAELAPLTQLSAARSLLAIGQTVALIAAAVALAVLTWPSAWMLASIAAIGIAQHGLFILAHEAAHYRLFADRRVNDIVGRAIGMAGGISMCTYRVTHRLHHNNLYGDEDPDTAIHGGYPRGKAYLWNKLARDLAGLNAWKTFAYFFGAPAINADTCREIRPLDDTSPGLRAAARRDRLWVLGFHVAAPLLALGLGGPHGLLLYAVLWMLPLVTTLQPILRLRAVFEHGAVEDLGSPLTAARTNRTWGSAANWLARLVLFPHHVNYHLEHHLYPAVPHYHLPRLHRLLLDKGALGQAEVRDVAATWRRVFAPRRSRA</sequence>
<dbReference type="PANTHER" id="PTHR19353:SF19">
    <property type="entry name" value="DELTA(5) FATTY ACID DESATURASE C-RELATED"/>
    <property type="match status" value="1"/>
</dbReference>
<dbReference type="GO" id="GO:0016020">
    <property type="term" value="C:membrane"/>
    <property type="evidence" value="ECO:0007669"/>
    <property type="project" value="TreeGrafter"/>
</dbReference>
<evidence type="ECO:0000259" key="2">
    <source>
        <dbReference type="Pfam" id="PF00487"/>
    </source>
</evidence>
<proteinExistence type="predicted"/>
<dbReference type="Pfam" id="PF00487">
    <property type="entry name" value="FA_desaturase"/>
    <property type="match status" value="1"/>
</dbReference>
<evidence type="ECO:0000313" key="3">
    <source>
        <dbReference type="EMBL" id="MVQ30736.1"/>
    </source>
</evidence>
<feature type="transmembrane region" description="Helical" evidence="1">
    <location>
        <begin position="206"/>
        <end position="222"/>
    </location>
</feature>
<feature type="transmembrane region" description="Helical" evidence="1">
    <location>
        <begin position="44"/>
        <end position="63"/>
    </location>
</feature>
<dbReference type="Proteomes" id="UP000469385">
    <property type="component" value="Unassembled WGS sequence"/>
</dbReference>
<comment type="caution">
    <text evidence="3">The sequence shown here is derived from an EMBL/GenBank/DDBJ whole genome shotgun (WGS) entry which is preliminary data.</text>
</comment>
<evidence type="ECO:0000313" key="4">
    <source>
        <dbReference type="Proteomes" id="UP000469385"/>
    </source>
</evidence>
<feature type="transmembrane region" description="Helical" evidence="1">
    <location>
        <begin position="69"/>
        <end position="88"/>
    </location>
</feature>
<dbReference type="InterPro" id="IPR012171">
    <property type="entry name" value="Fatty_acid_desaturase"/>
</dbReference>
<evidence type="ECO:0000256" key="1">
    <source>
        <dbReference type="SAM" id="Phobius"/>
    </source>
</evidence>
<dbReference type="InterPro" id="IPR005804">
    <property type="entry name" value="FA_desaturase_dom"/>
</dbReference>
<keyword evidence="1" id="KW-0812">Transmembrane</keyword>
<keyword evidence="4" id="KW-1185">Reference proteome</keyword>
<keyword evidence="1" id="KW-1133">Transmembrane helix</keyword>
<dbReference type="EMBL" id="WSEL01000009">
    <property type="protein sequence ID" value="MVQ30736.1"/>
    <property type="molecule type" value="Genomic_DNA"/>
</dbReference>
<accession>A0A6N8IXR6</accession>
<keyword evidence="1" id="KW-0472">Membrane</keyword>
<reference evidence="3 4" key="1">
    <citation type="submission" date="2019-12" db="EMBL/GenBank/DDBJ databases">
        <authorList>
            <person name="Huq M.A."/>
        </authorList>
    </citation>
    <scope>NUCLEOTIDE SEQUENCE [LARGE SCALE GENOMIC DNA]</scope>
    <source>
        <strain evidence="3 4">MAH-25</strain>
    </source>
</reference>
<dbReference type="RefSeq" id="WP_157398861.1">
    <property type="nucleotide sequence ID" value="NZ_WSEL01000009.1"/>
</dbReference>
<dbReference type="GO" id="GO:0016717">
    <property type="term" value="F:oxidoreductase activity, acting on paired donors, with oxidation of a pair of donors resulting in the reduction of molecular oxygen to two molecules of water"/>
    <property type="evidence" value="ECO:0007669"/>
    <property type="project" value="TreeGrafter"/>
</dbReference>